<dbReference type="Proteomes" id="UP000324832">
    <property type="component" value="Unassembled WGS sequence"/>
</dbReference>
<dbReference type="SUPFAM" id="SSF51011">
    <property type="entry name" value="Glycosyl hydrolase domain"/>
    <property type="match status" value="2"/>
</dbReference>
<dbReference type="PANTHER" id="PTHR43053">
    <property type="entry name" value="GLYCOSIDASE FAMILY 31"/>
    <property type="match status" value="1"/>
</dbReference>
<evidence type="ECO:0000313" key="6">
    <source>
        <dbReference type="EMBL" id="VVD03971.1"/>
    </source>
</evidence>
<dbReference type="Pfam" id="PF21365">
    <property type="entry name" value="Glyco_hydro_31_3rd"/>
    <property type="match status" value="2"/>
</dbReference>
<dbReference type="GO" id="GO:0004553">
    <property type="term" value="F:hydrolase activity, hydrolyzing O-glycosyl compounds"/>
    <property type="evidence" value="ECO:0007669"/>
    <property type="project" value="InterPro"/>
</dbReference>
<gene>
    <name evidence="6" type="ORF">LSINAPIS_LOCUS13846</name>
</gene>
<dbReference type="EMBL" id="FZQP02006817">
    <property type="protein sequence ID" value="VVD03971.1"/>
    <property type="molecule type" value="Genomic_DNA"/>
</dbReference>
<name>A0A5E4R110_9NEOP</name>
<comment type="similarity">
    <text evidence="1">Belongs to the glycosyl hydrolase 31 family.</text>
</comment>
<dbReference type="SUPFAM" id="SSF51445">
    <property type="entry name" value="(Trans)glycosidases"/>
    <property type="match status" value="2"/>
</dbReference>
<organism evidence="6 7">
    <name type="scientific">Leptidea sinapis</name>
    <dbReference type="NCBI Taxonomy" id="189913"/>
    <lineage>
        <taxon>Eukaryota</taxon>
        <taxon>Metazoa</taxon>
        <taxon>Ecdysozoa</taxon>
        <taxon>Arthropoda</taxon>
        <taxon>Hexapoda</taxon>
        <taxon>Insecta</taxon>
        <taxon>Pterygota</taxon>
        <taxon>Neoptera</taxon>
        <taxon>Endopterygota</taxon>
        <taxon>Lepidoptera</taxon>
        <taxon>Glossata</taxon>
        <taxon>Ditrysia</taxon>
        <taxon>Papilionoidea</taxon>
        <taxon>Pieridae</taxon>
        <taxon>Dismorphiinae</taxon>
        <taxon>Leptidea</taxon>
    </lineage>
</organism>
<dbReference type="Gene3D" id="2.60.40.1180">
    <property type="entry name" value="Golgi alpha-mannosidase II"/>
    <property type="match status" value="2"/>
</dbReference>
<dbReference type="InterPro" id="IPR048395">
    <property type="entry name" value="Glyco_hydro_31_C"/>
</dbReference>
<dbReference type="InterPro" id="IPR013780">
    <property type="entry name" value="Glyco_hydro_b"/>
</dbReference>
<feature type="domain" description="Glycoside hydrolase family 31 TIM barrel" evidence="4">
    <location>
        <begin position="790"/>
        <end position="1048"/>
    </location>
</feature>
<feature type="domain" description="Glycosyl hydrolase family 31 C-terminal" evidence="5">
    <location>
        <begin position="1079"/>
        <end position="1161"/>
    </location>
</feature>
<dbReference type="InterPro" id="IPR050985">
    <property type="entry name" value="Alpha-glycosidase_related"/>
</dbReference>
<feature type="domain" description="Glycosyl hydrolase family 31 C-terminal" evidence="5">
    <location>
        <begin position="402"/>
        <end position="486"/>
    </location>
</feature>
<dbReference type="CDD" id="cd06592">
    <property type="entry name" value="GH31_NET37"/>
    <property type="match status" value="2"/>
</dbReference>
<protein>
    <recommendedName>
        <fullName evidence="8">Glycoside hydrolase family 31 N-terminal domain-containing protein</fullName>
    </recommendedName>
</protein>
<accession>A0A5E4R110</accession>
<evidence type="ECO:0000313" key="7">
    <source>
        <dbReference type="Proteomes" id="UP000324832"/>
    </source>
</evidence>
<evidence type="ECO:0000256" key="2">
    <source>
        <dbReference type="ARBA" id="ARBA00022801"/>
    </source>
</evidence>
<dbReference type="InterPro" id="IPR017853">
    <property type="entry name" value="GH"/>
</dbReference>
<evidence type="ECO:0000256" key="1">
    <source>
        <dbReference type="ARBA" id="ARBA00007806"/>
    </source>
</evidence>
<keyword evidence="7" id="KW-1185">Reference proteome</keyword>
<proteinExistence type="inferred from homology"/>
<evidence type="ECO:0000259" key="5">
    <source>
        <dbReference type="Pfam" id="PF21365"/>
    </source>
</evidence>
<dbReference type="PANTHER" id="PTHR43053:SF4">
    <property type="entry name" value="MYOGENESIS-REGULATING GLYCOSIDASE"/>
    <property type="match status" value="1"/>
</dbReference>
<dbReference type="Gene3D" id="3.20.20.80">
    <property type="entry name" value="Glycosidases"/>
    <property type="match status" value="2"/>
</dbReference>
<dbReference type="AlphaFoldDB" id="A0A5E4R110"/>
<evidence type="ECO:0000259" key="4">
    <source>
        <dbReference type="Pfam" id="PF01055"/>
    </source>
</evidence>
<keyword evidence="2" id="KW-0378">Hydrolase</keyword>
<dbReference type="InterPro" id="IPR000322">
    <property type="entry name" value="Glyco_hydro_31_TIM"/>
</dbReference>
<feature type="domain" description="Glycoside hydrolase family 31 TIM barrel" evidence="4">
    <location>
        <begin position="129"/>
        <end position="373"/>
    </location>
</feature>
<evidence type="ECO:0000256" key="3">
    <source>
        <dbReference type="ARBA" id="ARBA00023295"/>
    </source>
</evidence>
<keyword evidence="3" id="KW-0326">Glycosidase</keyword>
<dbReference type="GO" id="GO:0005975">
    <property type="term" value="P:carbohydrate metabolic process"/>
    <property type="evidence" value="ECO:0007669"/>
    <property type="project" value="InterPro"/>
</dbReference>
<sequence length="1163" mass="132930">MQENQVYPIQNAQFDYSAYVTAEKDNANIMERYWLNSAGEYIYVHPQVPLFVDYGLLQANHICFGAQIAEPYSSKRSHTELSYDIWFLSDVKAAHKHAVENYLGKPSGLPDYQMVQHPIWSTWAQYSYGVDGWKVMEFAEAIRAHGFNDSQLEIDDLWETCYGSMEVDTAKFPNMTHLVQELKGMGFRVTIWLHPFINSNCEPWYTEALESLIDFTNPRAATWWSTRVRNLLDTHGFDSAKFDAGQSSYSPQVPVQTGDIDLHPHHIVDTFVRTCAEFGNMIEVRAGFRTQDLPIFVRMVDRDSIWGLNNGLSTVVTTTLQMNLVGYTFVLPDMIGGNGLNLNHEQADMPSKELFIRWLQANTFLPSMQYSYTVEISKKYTDLHADFADDIYSAMEASVSQGSPVNPPLWWLDPTDKETFAIWDEFLLGENILVAPVLNEGARTRNIYLPAGRWLEEGDAEIVYEGPIWLKNHPAPLDYLPYFVRDAKSAPSSTTLHNITVSLLRFLPANCHRVIEQSTTDTTTLSIWSELCYEESTTTLLTANISLVASTVFAVFSCAIAADIYLLETSKLKIFLQNNTYGGFNVVTELKGIRDIVSVIGRHAGEIINVARNEDIVITFENKTSVRIRTKEIEGLRKGQLVTFDWESPKNYRLEDCVNLGLYHWYGGPQQKRQFWPIERLVLHDYSYVTKEADNCAIAEPYWLNSNGIFFYFDKKVPLFIDQNNVDKNAACFIADVKPPYSNKRETNELVYALGIFNNPKEAHEFAVEKYLKKPTGIPDESMISYPVWSTWARYKKTVDHDTVIRFADEIIKHGFKSSHIEIDDLWESCYGSQVVDSRKFPDLKNTVESLKSKGFRVTIWLHPFVNKGCEPWYSEAKGKGFLVTSEYGSVETSWWNDNGTTTATIDFTNPEARTWYSERVRNLQREYGFDGFKFDGGESSWSPQIPVLKGDIKDQPGVITADYVRTAAQFGPLVEVRTGYRTQDLPVFIRMLDKDTYWTFENGLPTVITTLLQLNMNGYPLVLPDMIGGNGYSEPPSRELFIRWLQATTIEISKRMVDLHERHAPQIIAACRRAVLQGSPVNPPVWWADPDNKQAHDIWDQYLLGDNILVAPILEHGGTSRDVYLPRGRWQAQENGQIFDGGDWIRNYPAPLDTLPYFVKIL</sequence>
<dbReference type="Pfam" id="PF01055">
    <property type="entry name" value="Glyco_hydro_31_2nd"/>
    <property type="match status" value="2"/>
</dbReference>
<reference evidence="6 7" key="1">
    <citation type="submission" date="2017-07" db="EMBL/GenBank/DDBJ databases">
        <authorList>
            <person name="Talla V."/>
            <person name="Backstrom N."/>
        </authorList>
    </citation>
    <scope>NUCLEOTIDE SEQUENCE [LARGE SCALE GENOMIC DNA]</scope>
</reference>
<evidence type="ECO:0008006" key="8">
    <source>
        <dbReference type="Google" id="ProtNLM"/>
    </source>
</evidence>